<accession>A0A2P8R2A5</accession>
<sequence>MKKILISSFAALALLTGCANTTTQNEAPVMKVENVEVIEFQADQDQNYKATLKSSDMFNTAMFMDSKGNKYNLKAMPAGSGTMLGNDEGVSVHFSKGEGIITLGKGQKDIFVSYDEKSM</sequence>
<keyword evidence="3" id="KW-1185">Reference proteome</keyword>
<dbReference type="OrthoDB" id="5355559at2"/>
<dbReference type="AlphaFoldDB" id="A0A2P8R2A5"/>
<dbReference type="RefSeq" id="WP_106870317.1">
    <property type="nucleotide sequence ID" value="NZ_CP053841.1"/>
</dbReference>
<comment type="caution">
    <text evidence="2">The sequence shown here is derived from an EMBL/GenBank/DDBJ whole genome shotgun (WGS) entry which is preliminary data.</text>
</comment>
<keyword evidence="1" id="KW-0732">Signal</keyword>
<name>A0A2P8R2A5_9BACT</name>
<protein>
    <submittedName>
        <fullName evidence="2">Hydrogenase 4 subunit B</fullName>
    </submittedName>
</protein>
<dbReference type="Proteomes" id="UP000240535">
    <property type="component" value="Unassembled WGS sequence"/>
</dbReference>
<organism evidence="2 3">
    <name type="scientific">Campylobacter blaseri</name>
    <dbReference type="NCBI Taxonomy" id="2042961"/>
    <lineage>
        <taxon>Bacteria</taxon>
        <taxon>Pseudomonadati</taxon>
        <taxon>Campylobacterota</taxon>
        <taxon>Epsilonproteobacteria</taxon>
        <taxon>Campylobacterales</taxon>
        <taxon>Campylobacteraceae</taxon>
        <taxon>Campylobacter</taxon>
    </lineage>
</organism>
<feature type="signal peptide" evidence="1">
    <location>
        <begin position="1"/>
        <end position="19"/>
    </location>
</feature>
<proteinExistence type="predicted"/>
<dbReference type="EMBL" id="PDHH01000002">
    <property type="protein sequence ID" value="PSM52634.1"/>
    <property type="molecule type" value="Genomic_DNA"/>
</dbReference>
<reference evidence="3" key="1">
    <citation type="submission" date="2017-10" db="EMBL/GenBank/DDBJ databases">
        <title>Campylobacter species from seals.</title>
        <authorList>
            <person name="Gilbert M.J."/>
            <person name="Zomer A.L."/>
            <person name="Timmerman A.J."/>
            <person name="Duim B."/>
            <person name="Wagenaar J.A."/>
        </authorList>
    </citation>
    <scope>NUCLEOTIDE SEQUENCE [LARGE SCALE GENOMIC DNA]</scope>
    <source>
        <strain evidence="3">17S00004-5</strain>
    </source>
</reference>
<gene>
    <name evidence="2" type="ORF">CQ405_02575</name>
</gene>
<feature type="chain" id="PRO_5015615442" evidence="1">
    <location>
        <begin position="20"/>
        <end position="119"/>
    </location>
</feature>
<evidence type="ECO:0000313" key="3">
    <source>
        <dbReference type="Proteomes" id="UP000240535"/>
    </source>
</evidence>
<dbReference type="PROSITE" id="PS51257">
    <property type="entry name" value="PROKAR_LIPOPROTEIN"/>
    <property type="match status" value="1"/>
</dbReference>
<evidence type="ECO:0000256" key="1">
    <source>
        <dbReference type="SAM" id="SignalP"/>
    </source>
</evidence>
<evidence type="ECO:0000313" key="2">
    <source>
        <dbReference type="EMBL" id="PSM52634.1"/>
    </source>
</evidence>